<gene>
    <name evidence="2" type="ORF">FN846DRAFT_915677</name>
</gene>
<evidence type="ECO:0000313" key="2">
    <source>
        <dbReference type="EMBL" id="KAA8914691.1"/>
    </source>
</evidence>
<dbReference type="EMBL" id="VXIS01000004">
    <property type="protein sequence ID" value="KAA8914691.1"/>
    <property type="molecule type" value="Genomic_DNA"/>
</dbReference>
<protein>
    <submittedName>
        <fullName evidence="2">Uncharacterized protein</fullName>
    </submittedName>
</protein>
<evidence type="ECO:0000256" key="1">
    <source>
        <dbReference type="SAM" id="MobiDB-lite"/>
    </source>
</evidence>
<sequence>MRLIAMANQWRSHQHTKASMATGLPQCGWVPLQSSRLEGESGRLRVPSPRQPRHLHRPCRSLRPTPAAPTAPATLVQTSVPGQRCSRFLNPKGVHPEPRPGRKVCDQCLLKDRGYKRKPGNTASPLPATRQPHYTCGPAAPAAPAAPAPPMAPQGSAPRRCSRYLNRTGVHRSSGLAGRFATCDSSRIGGTSANLALPPLGSPPPNASERGLLG</sequence>
<reference evidence="2 3" key="1">
    <citation type="submission" date="2019-09" db="EMBL/GenBank/DDBJ databases">
        <title>Draft genome of the ectomycorrhizal ascomycete Sphaerosporella brunnea.</title>
        <authorList>
            <consortium name="DOE Joint Genome Institute"/>
            <person name="Benucci G.M."/>
            <person name="Marozzi G."/>
            <person name="Antonielli L."/>
            <person name="Sanchez S."/>
            <person name="Marco P."/>
            <person name="Wang X."/>
            <person name="Falini L.B."/>
            <person name="Barry K."/>
            <person name="Haridas S."/>
            <person name="Lipzen A."/>
            <person name="Labutti K."/>
            <person name="Grigoriev I.V."/>
            <person name="Murat C."/>
            <person name="Martin F."/>
            <person name="Albertini E."/>
            <person name="Donnini D."/>
            <person name="Bonito G."/>
        </authorList>
    </citation>
    <scope>NUCLEOTIDE SEQUENCE [LARGE SCALE GENOMIC DNA]</scope>
    <source>
        <strain evidence="2 3">Sb_GMNB300</strain>
    </source>
</reference>
<feature type="region of interest" description="Disordered" evidence="1">
    <location>
        <begin position="38"/>
        <end position="73"/>
    </location>
</feature>
<feature type="compositionally biased region" description="Low complexity" evidence="1">
    <location>
        <begin position="64"/>
        <end position="73"/>
    </location>
</feature>
<feature type="region of interest" description="Disordered" evidence="1">
    <location>
        <begin position="114"/>
        <end position="160"/>
    </location>
</feature>
<dbReference type="AlphaFoldDB" id="A0A5J5FCB3"/>
<feature type="region of interest" description="Disordered" evidence="1">
    <location>
        <begin position="191"/>
        <end position="214"/>
    </location>
</feature>
<evidence type="ECO:0000313" key="3">
    <source>
        <dbReference type="Proteomes" id="UP000326924"/>
    </source>
</evidence>
<dbReference type="InParanoid" id="A0A5J5FCB3"/>
<keyword evidence="3" id="KW-1185">Reference proteome</keyword>
<name>A0A5J5FCB3_9PEZI</name>
<comment type="caution">
    <text evidence="2">The sequence shown here is derived from an EMBL/GenBank/DDBJ whole genome shotgun (WGS) entry which is preliminary data.</text>
</comment>
<organism evidence="2 3">
    <name type="scientific">Sphaerosporella brunnea</name>
    <dbReference type="NCBI Taxonomy" id="1250544"/>
    <lineage>
        <taxon>Eukaryota</taxon>
        <taxon>Fungi</taxon>
        <taxon>Dikarya</taxon>
        <taxon>Ascomycota</taxon>
        <taxon>Pezizomycotina</taxon>
        <taxon>Pezizomycetes</taxon>
        <taxon>Pezizales</taxon>
        <taxon>Pyronemataceae</taxon>
        <taxon>Sphaerosporella</taxon>
    </lineage>
</organism>
<proteinExistence type="predicted"/>
<feature type="compositionally biased region" description="Basic residues" evidence="1">
    <location>
        <begin position="51"/>
        <end position="60"/>
    </location>
</feature>
<accession>A0A5J5FCB3</accession>
<dbReference type="Proteomes" id="UP000326924">
    <property type="component" value="Unassembled WGS sequence"/>
</dbReference>